<dbReference type="GO" id="GO:0006457">
    <property type="term" value="P:protein folding"/>
    <property type="evidence" value="ECO:0007669"/>
    <property type="project" value="TreeGrafter"/>
</dbReference>
<dbReference type="SUPFAM" id="SSF52833">
    <property type="entry name" value="Thioredoxin-like"/>
    <property type="match status" value="3"/>
</dbReference>
<comment type="subcellular location">
    <subcellularLocation>
        <location evidence="2">Endoplasmic reticulum lumen</location>
    </subcellularLocation>
</comment>
<comment type="catalytic activity">
    <reaction evidence="1">
        <text>Catalyzes the rearrangement of -S-S- bonds in proteins.</text>
        <dbReference type="EC" id="5.3.4.1"/>
    </reaction>
</comment>
<dbReference type="GeneID" id="87824269"/>
<dbReference type="InterPro" id="IPR036249">
    <property type="entry name" value="Thioredoxin-like_sf"/>
</dbReference>
<comment type="similarity">
    <text evidence="3">Belongs to the protein disulfide isomerase family.</text>
</comment>
<evidence type="ECO:0000256" key="4">
    <source>
        <dbReference type="ARBA" id="ARBA00012723"/>
    </source>
</evidence>
<protein>
    <recommendedName>
        <fullName evidence="4">protein disulfide-isomerase</fullName>
        <ecNumber evidence="4">5.3.4.1</ecNumber>
    </recommendedName>
</protein>
<dbReference type="GO" id="GO:0034976">
    <property type="term" value="P:response to endoplasmic reticulum stress"/>
    <property type="evidence" value="ECO:0007669"/>
    <property type="project" value="TreeGrafter"/>
</dbReference>
<dbReference type="Gene3D" id="3.40.30.10">
    <property type="entry name" value="Glutaredoxin"/>
    <property type="match status" value="3"/>
</dbReference>
<dbReference type="GO" id="GO:0005788">
    <property type="term" value="C:endoplasmic reticulum lumen"/>
    <property type="evidence" value="ECO:0007669"/>
    <property type="project" value="UniProtKB-SubCell"/>
</dbReference>
<evidence type="ECO:0000256" key="2">
    <source>
        <dbReference type="ARBA" id="ARBA00004319"/>
    </source>
</evidence>
<organism evidence="9 10">
    <name type="scientific">Parathielavia appendiculata</name>
    <dbReference type="NCBI Taxonomy" id="2587402"/>
    <lineage>
        <taxon>Eukaryota</taxon>
        <taxon>Fungi</taxon>
        <taxon>Dikarya</taxon>
        <taxon>Ascomycota</taxon>
        <taxon>Pezizomycotina</taxon>
        <taxon>Sordariomycetes</taxon>
        <taxon>Sordariomycetidae</taxon>
        <taxon>Sordariales</taxon>
        <taxon>Chaetomiaceae</taxon>
        <taxon>Parathielavia</taxon>
    </lineage>
</organism>
<evidence type="ECO:0000256" key="3">
    <source>
        <dbReference type="ARBA" id="ARBA00006347"/>
    </source>
</evidence>
<evidence type="ECO:0000256" key="1">
    <source>
        <dbReference type="ARBA" id="ARBA00001182"/>
    </source>
</evidence>
<reference evidence="9" key="2">
    <citation type="submission" date="2023-05" db="EMBL/GenBank/DDBJ databases">
        <authorList>
            <consortium name="Lawrence Berkeley National Laboratory"/>
            <person name="Steindorff A."/>
            <person name="Hensen N."/>
            <person name="Bonometti L."/>
            <person name="Westerberg I."/>
            <person name="Brannstrom I.O."/>
            <person name="Guillou S."/>
            <person name="Cros-Aarteil S."/>
            <person name="Calhoun S."/>
            <person name="Haridas S."/>
            <person name="Kuo A."/>
            <person name="Mondo S."/>
            <person name="Pangilinan J."/>
            <person name="Riley R."/>
            <person name="Labutti K."/>
            <person name="Andreopoulos B."/>
            <person name="Lipzen A."/>
            <person name="Chen C."/>
            <person name="Yanf M."/>
            <person name="Daum C."/>
            <person name="Ng V."/>
            <person name="Clum A."/>
            <person name="Ohm R."/>
            <person name="Martin F."/>
            <person name="Silar P."/>
            <person name="Natvig D."/>
            <person name="Lalanne C."/>
            <person name="Gautier V."/>
            <person name="Ament-Velasquez S.L."/>
            <person name="Kruys A."/>
            <person name="Hutchinson M.I."/>
            <person name="Powell A.J."/>
            <person name="Barry K."/>
            <person name="Miller A.N."/>
            <person name="Grigoriev I.V."/>
            <person name="Debuchy R."/>
            <person name="Gladieux P."/>
            <person name="Thoren M.H."/>
            <person name="Johannesson H."/>
        </authorList>
    </citation>
    <scope>NUCLEOTIDE SEQUENCE</scope>
    <source>
        <strain evidence="9">CBS 731.68</strain>
    </source>
</reference>
<dbReference type="CDD" id="cd02982">
    <property type="entry name" value="PDI_b'_family"/>
    <property type="match status" value="1"/>
</dbReference>
<dbReference type="PANTHER" id="PTHR18929">
    <property type="entry name" value="PROTEIN DISULFIDE ISOMERASE"/>
    <property type="match status" value="1"/>
</dbReference>
<evidence type="ECO:0000256" key="5">
    <source>
        <dbReference type="ARBA" id="ARBA00022824"/>
    </source>
</evidence>
<evidence type="ECO:0000256" key="7">
    <source>
        <dbReference type="ARBA" id="ARBA00023284"/>
    </source>
</evidence>
<evidence type="ECO:0000313" key="9">
    <source>
        <dbReference type="EMBL" id="KAK4123428.1"/>
    </source>
</evidence>
<dbReference type="GO" id="GO:0003756">
    <property type="term" value="F:protein disulfide isomerase activity"/>
    <property type="evidence" value="ECO:0007669"/>
    <property type="project" value="UniProtKB-EC"/>
</dbReference>
<dbReference type="Pfam" id="PF13848">
    <property type="entry name" value="Thioredoxin_6"/>
    <property type="match status" value="1"/>
</dbReference>
<keyword evidence="10" id="KW-1185">Reference proteome</keyword>
<dbReference type="RefSeq" id="XP_062647199.1">
    <property type="nucleotide sequence ID" value="XM_062787499.1"/>
</dbReference>
<keyword evidence="7" id="KW-0676">Redox-active center</keyword>
<evidence type="ECO:0000256" key="6">
    <source>
        <dbReference type="ARBA" id="ARBA00023235"/>
    </source>
</evidence>
<evidence type="ECO:0000256" key="8">
    <source>
        <dbReference type="SAM" id="SignalP"/>
    </source>
</evidence>
<dbReference type="EC" id="5.3.4.1" evidence="4"/>
<dbReference type="EMBL" id="MU853229">
    <property type="protein sequence ID" value="KAK4123428.1"/>
    <property type="molecule type" value="Genomic_DNA"/>
</dbReference>
<evidence type="ECO:0000313" key="10">
    <source>
        <dbReference type="Proteomes" id="UP001302602"/>
    </source>
</evidence>
<feature type="signal peptide" evidence="8">
    <location>
        <begin position="1"/>
        <end position="19"/>
    </location>
</feature>
<comment type="caution">
    <text evidence="9">The sequence shown here is derived from an EMBL/GenBank/DDBJ whole genome shotgun (WGS) entry which is preliminary data.</text>
</comment>
<sequence length="381" mass="42174">MARRCAMALFLLGAKAVSAWDHVSSGELKMVVEMGDPVLVAFIKPDGPASAALEQEWLSAAASGAKHKQQLLSVDCSASEVDCDIQENIEFPSIFVLQRDKPIAQYRGTKRAAAMLHFLSRRTRPVVTEGLDGDQLAGFKTADETVFVAYLDQSDRDSAAVFGEVAMRYRDEFSFGTVVDPEVAGSQGLEAPAVVCYKLVDGDTVTLKEVQGFDELDNWVKEASRPVISELTVLNWQRLLDRGWPMVYLFGSTEAQRQQLRKSLYKFARSYYDSLTSVMVDPNEFPDLMGRLGLEPSVFPAGAVHQLSKDRIYPYSKGWSFSSDALQRWALDVYQGRIKPWTPPGVTTTFEDLGPTRAAMRKVSMASIPGVKIKIAGHDEL</sequence>
<accession>A0AAN6Z3F2</accession>
<dbReference type="CDD" id="cd02981">
    <property type="entry name" value="PDI_b_family"/>
    <property type="match status" value="1"/>
</dbReference>
<keyword evidence="6" id="KW-0413">Isomerase</keyword>
<keyword evidence="8" id="KW-0732">Signal</keyword>
<dbReference type="Proteomes" id="UP001302602">
    <property type="component" value="Unassembled WGS sequence"/>
</dbReference>
<keyword evidence="5" id="KW-0256">Endoplasmic reticulum</keyword>
<dbReference type="AlphaFoldDB" id="A0AAN6Z3F2"/>
<gene>
    <name evidence="9" type="ORF">N657DRAFT_464312</name>
</gene>
<reference evidence="9" key="1">
    <citation type="journal article" date="2023" name="Mol. Phylogenet. Evol.">
        <title>Genome-scale phylogeny and comparative genomics of the fungal order Sordariales.</title>
        <authorList>
            <person name="Hensen N."/>
            <person name="Bonometti L."/>
            <person name="Westerberg I."/>
            <person name="Brannstrom I.O."/>
            <person name="Guillou S."/>
            <person name="Cros-Aarteil S."/>
            <person name="Calhoun S."/>
            <person name="Haridas S."/>
            <person name="Kuo A."/>
            <person name="Mondo S."/>
            <person name="Pangilinan J."/>
            <person name="Riley R."/>
            <person name="LaButti K."/>
            <person name="Andreopoulos B."/>
            <person name="Lipzen A."/>
            <person name="Chen C."/>
            <person name="Yan M."/>
            <person name="Daum C."/>
            <person name="Ng V."/>
            <person name="Clum A."/>
            <person name="Steindorff A."/>
            <person name="Ohm R.A."/>
            <person name="Martin F."/>
            <person name="Silar P."/>
            <person name="Natvig D.O."/>
            <person name="Lalanne C."/>
            <person name="Gautier V."/>
            <person name="Ament-Velasquez S.L."/>
            <person name="Kruys A."/>
            <person name="Hutchinson M.I."/>
            <person name="Powell A.J."/>
            <person name="Barry K."/>
            <person name="Miller A.N."/>
            <person name="Grigoriev I.V."/>
            <person name="Debuchy R."/>
            <person name="Gladieux P."/>
            <person name="Hiltunen Thoren M."/>
            <person name="Johannesson H."/>
        </authorList>
    </citation>
    <scope>NUCLEOTIDE SEQUENCE</scope>
    <source>
        <strain evidence="9">CBS 731.68</strain>
    </source>
</reference>
<feature type="chain" id="PRO_5042867273" description="protein disulfide-isomerase" evidence="8">
    <location>
        <begin position="20"/>
        <end position="381"/>
    </location>
</feature>
<proteinExistence type="inferred from homology"/>
<name>A0AAN6Z3F2_9PEZI</name>
<dbReference type="PANTHER" id="PTHR18929:SF132">
    <property type="entry name" value="PROTEIN DISULFIDE-ISOMERASE A3"/>
    <property type="match status" value="1"/>
</dbReference>